<dbReference type="Proteomes" id="UP001165121">
    <property type="component" value="Unassembled WGS sequence"/>
</dbReference>
<feature type="chain" id="PRO_5040826532" evidence="1">
    <location>
        <begin position="21"/>
        <end position="243"/>
    </location>
</feature>
<sequence>MKGSQCTLFIAVMVCVGAIALHSLISSHAVATQAHEPAIREAPEAYSRPKGAKMQDGGCEVSALSEWTMRAFDLPRSPARSTLYRITKKSISTKLLDPLRVSLCIHSAVCAGCDTGKLQIRVSSKMEDNTMHTVDVFLIFIKYCTTMPIYCHKLLQHGYLGLWGEGLAFRVVVVVRDERCRVPYKRQNAGELGSSTHLARTKGFLCITQGKNRKMVRIRYHSTATALNGASIYHRHRASCASN</sequence>
<evidence type="ECO:0000313" key="2">
    <source>
        <dbReference type="EMBL" id="GMF47524.1"/>
    </source>
</evidence>
<accession>A0A9W6XXE4</accession>
<dbReference type="EMBL" id="BSXT01002162">
    <property type="protein sequence ID" value="GMF47524.1"/>
    <property type="molecule type" value="Genomic_DNA"/>
</dbReference>
<comment type="caution">
    <text evidence="2">The sequence shown here is derived from an EMBL/GenBank/DDBJ whole genome shotgun (WGS) entry which is preliminary data.</text>
</comment>
<evidence type="ECO:0000313" key="3">
    <source>
        <dbReference type="Proteomes" id="UP001165121"/>
    </source>
</evidence>
<name>A0A9W6XXE4_9STRA</name>
<reference evidence="2" key="1">
    <citation type="submission" date="2023-04" db="EMBL/GenBank/DDBJ databases">
        <title>Phytophthora fragariaefolia NBRC 109709.</title>
        <authorList>
            <person name="Ichikawa N."/>
            <person name="Sato H."/>
            <person name="Tonouchi N."/>
        </authorList>
    </citation>
    <scope>NUCLEOTIDE SEQUENCE</scope>
    <source>
        <strain evidence="2">NBRC 109709</strain>
    </source>
</reference>
<dbReference type="AlphaFoldDB" id="A0A9W6XXE4"/>
<keyword evidence="1" id="KW-0732">Signal</keyword>
<gene>
    <name evidence="2" type="ORF">Pfra01_001798800</name>
</gene>
<protein>
    <submittedName>
        <fullName evidence="2">Unnamed protein product</fullName>
    </submittedName>
</protein>
<organism evidence="2 3">
    <name type="scientific">Phytophthora fragariaefolia</name>
    <dbReference type="NCBI Taxonomy" id="1490495"/>
    <lineage>
        <taxon>Eukaryota</taxon>
        <taxon>Sar</taxon>
        <taxon>Stramenopiles</taxon>
        <taxon>Oomycota</taxon>
        <taxon>Peronosporomycetes</taxon>
        <taxon>Peronosporales</taxon>
        <taxon>Peronosporaceae</taxon>
        <taxon>Phytophthora</taxon>
    </lineage>
</organism>
<feature type="signal peptide" evidence="1">
    <location>
        <begin position="1"/>
        <end position="20"/>
    </location>
</feature>
<evidence type="ECO:0000256" key="1">
    <source>
        <dbReference type="SAM" id="SignalP"/>
    </source>
</evidence>
<keyword evidence="3" id="KW-1185">Reference proteome</keyword>
<proteinExistence type="predicted"/>